<dbReference type="PANTHER" id="PTHR42104:SF1">
    <property type="entry name" value="EXTRACELLULAR GUANYL-SPECIFIC RIBONUCLEASE RNTA (AFU_ORTHOLOGUE AFUA_4G03230)"/>
    <property type="match status" value="1"/>
</dbReference>
<dbReference type="AlphaFoldDB" id="A0A8H3HGW7"/>
<keyword evidence="3" id="KW-0378">Hydrolase</keyword>
<accession>A0A8H3HGW7</accession>
<dbReference type="EMBL" id="CAJMXA010003691">
    <property type="protein sequence ID" value="CAE6511716.1"/>
    <property type="molecule type" value="Genomic_DNA"/>
</dbReference>
<protein>
    <submittedName>
        <fullName evidence="6">Uncharacterized protein</fullName>
    </submittedName>
</protein>
<keyword evidence="5" id="KW-0456">Lyase</keyword>
<dbReference type="SUPFAM" id="SSF53933">
    <property type="entry name" value="Microbial ribonucleases"/>
    <property type="match status" value="1"/>
</dbReference>
<gene>
    <name evidence="6" type="ORF">RDB_LOCUS129932</name>
</gene>
<evidence type="ECO:0000256" key="5">
    <source>
        <dbReference type="ARBA" id="ARBA00023239"/>
    </source>
</evidence>
<evidence type="ECO:0000256" key="1">
    <source>
        <dbReference type="ARBA" id="ARBA00022722"/>
    </source>
</evidence>
<name>A0A8H3HGW7_9AGAM</name>
<keyword evidence="4" id="KW-1015">Disulfide bond</keyword>
<dbReference type="GO" id="GO:0003723">
    <property type="term" value="F:RNA binding"/>
    <property type="evidence" value="ECO:0007669"/>
    <property type="project" value="InterPro"/>
</dbReference>
<dbReference type="PANTHER" id="PTHR42104">
    <property type="entry name" value="EXTRACELLULAR GUANYL-SPECIFIC RIBONUCLEASE RNTA (AFU_ORTHOLOGUE AFUA_4G03230)"/>
    <property type="match status" value="1"/>
</dbReference>
<sequence>MASYPSFVSPRPWSTVFTMYALLQTVVVVALSGLALAIPAPTKTTPLDKRTITGVTAADCDGFTFTSAQVAAAASAAASHVAAGTTVGSNSYPHVFNNREGFTFQSGCRSPYYEFPLFRSSVYTGGDPSYNRVVIGSVSGSNAAFCDVITHYGASGNNFLQCDNA</sequence>
<evidence type="ECO:0000313" key="6">
    <source>
        <dbReference type="EMBL" id="CAE6511716.1"/>
    </source>
</evidence>
<dbReference type="InterPro" id="IPR016191">
    <property type="entry name" value="Ribonuclease/ribotoxin"/>
</dbReference>
<dbReference type="InterPro" id="IPR000026">
    <property type="entry name" value="N1-like"/>
</dbReference>
<dbReference type="GO" id="GO:0004521">
    <property type="term" value="F:RNA endonuclease activity"/>
    <property type="evidence" value="ECO:0007669"/>
    <property type="project" value="InterPro"/>
</dbReference>
<dbReference type="Proteomes" id="UP000663853">
    <property type="component" value="Unassembled WGS sequence"/>
</dbReference>
<reference evidence="6" key="1">
    <citation type="submission" date="2021-01" db="EMBL/GenBank/DDBJ databases">
        <authorList>
            <person name="Kaushik A."/>
        </authorList>
    </citation>
    <scope>NUCLEOTIDE SEQUENCE</scope>
    <source>
        <strain evidence="6">AG6-10EEA</strain>
    </source>
</reference>
<evidence type="ECO:0000256" key="4">
    <source>
        <dbReference type="ARBA" id="ARBA00023157"/>
    </source>
</evidence>
<evidence type="ECO:0000256" key="3">
    <source>
        <dbReference type="ARBA" id="ARBA00022801"/>
    </source>
</evidence>
<dbReference type="GO" id="GO:0016829">
    <property type="term" value="F:lyase activity"/>
    <property type="evidence" value="ECO:0007669"/>
    <property type="project" value="UniProtKB-KW"/>
</dbReference>
<dbReference type="GO" id="GO:0016787">
    <property type="term" value="F:hydrolase activity"/>
    <property type="evidence" value="ECO:0007669"/>
    <property type="project" value="UniProtKB-KW"/>
</dbReference>
<comment type="caution">
    <text evidence="6">The sequence shown here is derived from an EMBL/GenBank/DDBJ whole genome shotgun (WGS) entry which is preliminary data.</text>
</comment>
<evidence type="ECO:0000313" key="7">
    <source>
        <dbReference type="Proteomes" id="UP000663853"/>
    </source>
</evidence>
<keyword evidence="1" id="KW-0540">Nuclease</keyword>
<organism evidence="6 7">
    <name type="scientific">Rhizoctonia solani</name>
    <dbReference type="NCBI Taxonomy" id="456999"/>
    <lineage>
        <taxon>Eukaryota</taxon>
        <taxon>Fungi</taxon>
        <taxon>Dikarya</taxon>
        <taxon>Basidiomycota</taxon>
        <taxon>Agaricomycotina</taxon>
        <taxon>Agaricomycetes</taxon>
        <taxon>Cantharellales</taxon>
        <taxon>Ceratobasidiaceae</taxon>
        <taxon>Rhizoctonia</taxon>
    </lineage>
</organism>
<evidence type="ECO:0000256" key="2">
    <source>
        <dbReference type="ARBA" id="ARBA00022759"/>
    </source>
</evidence>
<dbReference type="Pfam" id="PF00545">
    <property type="entry name" value="Ribonuclease"/>
    <property type="match status" value="1"/>
</dbReference>
<keyword evidence="2" id="KW-0255">Endonuclease</keyword>
<proteinExistence type="predicted"/>
<dbReference type="Gene3D" id="3.10.450.30">
    <property type="entry name" value="Microbial ribonucleases"/>
    <property type="match status" value="1"/>
</dbReference>